<dbReference type="InterPro" id="IPR003018">
    <property type="entry name" value="GAF"/>
</dbReference>
<evidence type="ECO:0000256" key="3">
    <source>
        <dbReference type="SAM" id="MobiDB-lite"/>
    </source>
</evidence>
<comment type="caution">
    <text evidence="5">The sequence shown here is derived from an EMBL/GenBank/DDBJ whole genome shotgun (WGS) entry which is preliminary data.</text>
</comment>
<dbReference type="Pfam" id="PF13185">
    <property type="entry name" value="GAF_2"/>
    <property type="match status" value="1"/>
</dbReference>
<feature type="domain" description="ANTAR" evidence="4">
    <location>
        <begin position="199"/>
        <end position="260"/>
    </location>
</feature>
<evidence type="ECO:0000313" key="6">
    <source>
        <dbReference type="Proteomes" id="UP001223072"/>
    </source>
</evidence>
<sequence length="268" mass="28213">MGGLPDEGGDPGHVPPTPPPGPDADQADDRPDEVHGLLLRLATAADDARPGGAGNAAAKLCRACVDLMDISGASVSLSGDEDARALWWSSDETAGRLAEAQYSLGDGPCRSALELVSPVLAADLAVRPDAARWPVFAERAVALDVRAVFSLPLSPGGIMALGTLDLYRRTPGALSDRDRSLALPAADAITDVFLLLDRLPDGGEPGQWMAAAENDREEVHQATGMLMVFLELDPRQALARLRAHAFTRGQTVTEAARDVIAGRETLRD</sequence>
<feature type="compositionally biased region" description="Pro residues" evidence="3">
    <location>
        <begin position="13"/>
        <end position="22"/>
    </location>
</feature>
<dbReference type="Gene3D" id="1.10.10.10">
    <property type="entry name" value="Winged helix-like DNA-binding domain superfamily/Winged helix DNA-binding domain"/>
    <property type="match status" value="1"/>
</dbReference>
<reference evidence="5 6" key="1">
    <citation type="submission" date="2023-07" db="EMBL/GenBank/DDBJ databases">
        <title>Comparative genomics of wheat-associated soil bacteria to identify genetic determinants of phenazine resistance.</title>
        <authorList>
            <person name="Mouncey N."/>
        </authorList>
    </citation>
    <scope>NUCLEOTIDE SEQUENCE [LARGE SCALE GENOMIC DNA]</scope>
    <source>
        <strain evidence="5 6">W2I16</strain>
    </source>
</reference>
<keyword evidence="1" id="KW-0805">Transcription regulation</keyword>
<dbReference type="EMBL" id="JAUSZS010000008">
    <property type="protein sequence ID" value="MDQ0937727.1"/>
    <property type="molecule type" value="Genomic_DNA"/>
</dbReference>
<gene>
    <name evidence="5" type="ORF">QFZ49_007702</name>
</gene>
<dbReference type="Pfam" id="PF03861">
    <property type="entry name" value="ANTAR"/>
    <property type="match status" value="1"/>
</dbReference>
<keyword evidence="2" id="KW-0804">Transcription</keyword>
<dbReference type="InterPro" id="IPR005561">
    <property type="entry name" value="ANTAR"/>
</dbReference>
<dbReference type="RefSeq" id="WP_307630919.1">
    <property type="nucleotide sequence ID" value="NZ_JAUSZS010000008.1"/>
</dbReference>
<dbReference type="InterPro" id="IPR029016">
    <property type="entry name" value="GAF-like_dom_sf"/>
</dbReference>
<dbReference type="PROSITE" id="PS50921">
    <property type="entry name" value="ANTAR"/>
    <property type="match status" value="1"/>
</dbReference>
<evidence type="ECO:0000256" key="1">
    <source>
        <dbReference type="ARBA" id="ARBA00023015"/>
    </source>
</evidence>
<evidence type="ECO:0000256" key="2">
    <source>
        <dbReference type="ARBA" id="ARBA00023163"/>
    </source>
</evidence>
<dbReference type="Gene3D" id="3.30.450.40">
    <property type="match status" value="1"/>
</dbReference>
<organism evidence="5 6">
    <name type="scientific">Streptomyces turgidiscabies</name>
    <dbReference type="NCBI Taxonomy" id="85558"/>
    <lineage>
        <taxon>Bacteria</taxon>
        <taxon>Bacillati</taxon>
        <taxon>Actinomycetota</taxon>
        <taxon>Actinomycetes</taxon>
        <taxon>Kitasatosporales</taxon>
        <taxon>Streptomycetaceae</taxon>
        <taxon>Streptomyces</taxon>
    </lineage>
</organism>
<dbReference type="SUPFAM" id="SSF55781">
    <property type="entry name" value="GAF domain-like"/>
    <property type="match status" value="1"/>
</dbReference>
<evidence type="ECO:0000259" key="4">
    <source>
        <dbReference type="PROSITE" id="PS50921"/>
    </source>
</evidence>
<keyword evidence="6" id="KW-1185">Reference proteome</keyword>
<name>A0ABU0S2R7_9ACTN</name>
<dbReference type="SMART" id="SM01012">
    <property type="entry name" value="ANTAR"/>
    <property type="match status" value="1"/>
</dbReference>
<accession>A0ABU0S2R7</accession>
<feature type="region of interest" description="Disordered" evidence="3">
    <location>
        <begin position="1"/>
        <end position="31"/>
    </location>
</feature>
<proteinExistence type="predicted"/>
<dbReference type="InterPro" id="IPR036388">
    <property type="entry name" value="WH-like_DNA-bd_sf"/>
</dbReference>
<protein>
    <recommendedName>
        <fullName evidence="4">ANTAR domain-containing protein</fullName>
    </recommendedName>
</protein>
<evidence type="ECO:0000313" key="5">
    <source>
        <dbReference type="EMBL" id="MDQ0937727.1"/>
    </source>
</evidence>
<dbReference type="Proteomes" id="UP001223072">
    <property type="component" value="Unassembled WGS sequence"/>
</dbReference>